<evidence type="ECO:0000313" key="8">
    <source>
        <dbReference type="EMBL" id="MCD7446871.1"/>
    </source>
</evidence>
<keyword evidence="5" id="KW-0472">Membrane</keyword>
<keyword evidence="9" id="KW-1185">Reference proteome</keyword>
<accession>A0ABS8RJ91</accession>
<evidence type="ECO:0000259" key="7">
    <source>
        <dbReference type="Pfam" id="PF02096"/>
    </source>
</evidence>
<dbReference type="InterPro" id="IPR047196">
    <property type="entry name" value="YidC_ALB_C"/>
</dbReference>
<evidence type="ECO:0000256" key="3">
    <source>
        <dbReference type="ARBA" id="ARBA00022692"/>
    </source>
</evidence>
<dbReference type="InterPro" id="IPR001708">
    <property type="entry name" value="YidC/ALB3/OXA1/COX18"/>
</dbReference>
<evidence type="ECO:0000313" key="9">
    <source>
        <dbReference type="Proteomes" id="UP000823775"/>
    </source>
</evidence>
<dbReference type="PANTHER" id="PTHR12428">
    <property type="entry name" value="OXA1"/>
    <property type="match status" value="1"/>
</dbReference>
<dbReference type="EMBL" id="JACEIK010000023">
    <property type="protein sequence ID" value="MCD7446871.1"/>
    <property type="molecule type" value="Genomic_DNA"/>
</dbReference>
<keyword evidence="4" id="KW-1133">Transmembrane helix</keyword>
<evidence type="ECO:0000256" key="5">
    <source>
        <dbReference type="ARBA" id="ARBA00023136"/>
    </source>
</evidence>
<comment type="subcellular location">
    <subcellularLocation>
        <location evidence="1 6">Membrane</location>
        <topology evidence="1 6">Multi-pass membrane protein</topology>
    </subcellularLocation>
</comment>
<evidence type="ECO:0000256" key="6">
    <source>
        <dbReference type="RuleBase" id="RU003945"/>
    </source>
</evidence>
<dbReference type="PANTHER" id="PTHR12428:SF47">
    <property type="entry name" value="INNER MEMBRANE PROTEIN ALBINO3, CHLOROPLASTIC"/>
    <property type="match status" value="1"/>
</dbReference>
<dbReference type="Pfam" id="PF02096">
    <property type="entry name" value="60KD_IMP"/>
    <property type="match status" value="1"/>
</dbReference>
<reference evidence="8 9" key="1">
    <citation type="journal article" date="2021" name="BMC Genomics">
        <title>Datura genome reveals duplications of psychoactive alkaloid biosynthetic genes and high mutation rate following tissue culture.</title>
        <authorList>
            <person name="Rajewski A."/>
            <person name="Carter-House D."/>
            <person name="Stajich J."/>
            <person name="Litt A."/>
        </authorList>
    </citation>
    <scope>NUCLEOTIDE SEQUENCE [LARGE SCALE GENOMIC DNA]</scope>
    <source>
        <strain evidence="8">AR-01</strain>
    </source>
</reference>
<feature type="domain" description="Membrane insertase YidC/Oxa/ALB C-terminal" evidence="7">
    <location>
        <begin position="12"/>
        <end position="206"/>
    </location>
</feature>
<proteinExistence type="inferred from homology"/>
<evidence type="ECO:0000256" key="1">
    <source>
        <dbReference type="ARBA" id="ARBA00004141"/>
    </source>
</evidence>
<evidence type="ECO:0000256" key="2">
    <source>
        <dbReference type="ARBA" id="ARBA00010583"/>
    </source>
</evidence>
<organism evidence="8 9">
    <name type="scientific">Datura stramonium</name>
    <name type="common">Jimsonweed</name>
    <name type="synonym">Common thornapple</name>
    <dbReference type="NCBI Taxonomy" id="4076"/>
    <lineage>
        <taxon>Eukaryota</taxon>
        <taxon>Viridiplantae</taxon>
        <taxon>Streptophyta</taxon>
        <taxon>Embryophyta</taxon>
        <taxon>Tracheophyta</taxon>
        <taxon>Spermatophyta</taxon>
        <taxon>Magnoliopsida</taxon>
        <taxon>eudicotyledons</taxon>
        <taxon>Gunneridae</taxon>
        <taxon>Pentapetalae</taxon>
        <taxon>asterids</taxon>
        <taxon>lamiids</taxon>
        <taxon>Solanales</taxon>
        <taxon>Solanaceae</taxon>
        <taxon>Solanoideae</taxon>
        <taxon>Datureae</taxon>
        <taxon>Datura</taxon>
    </lineage>
</organism>
<comment type="similarity">
    <text evidence="6">Belongs to the OXA1/ALB3/YidC family.</text>
</comment>
<dbReference type="CDD" id="cd20070">
    <property type="entry name" value="5TM_YidC_Alb3"/>
    <property type="match status" value="1"/>
</dbReference>
<dbReference type="Proteomes" id="UP000823775">
    <property type="component" value="Unassembled WGS sequence"/>
</dbReference>
<keyword evidence="3 6" id="KW-0812">Transmembrane</keyword>
<comment type="similarity">
    <text evidence="2">Belongs to the OXA1/ALB3/YidC (TC 2.A.9.2) family.</text>
</comment>
<sequence length="310" mass="34635">MCLMPMDLQSYCLTVPVKAATFPLTKQQVESTLAMQNLQPKIKAIQQRYAGNQERIQLETSRLYKQAGVNPLAGCFLTLATIPVWIGLYQALSNVANEGLLTEGFFWIPSLGGPTTIAARQSGSGVSWLFPFVDGHPPLGWHDTAAYLVLPILLIVSQYTDDPAQKNTLWFSSSFHYDYFVVCSIRLTIYWFTNNVLTTAQQISLNYLFTSDSDDEPDDDNSLKDDEILEEAVSSSSKEVQYLGQGRVRDQKEALLYKAKPPFSSTDVRLGVHHGFDQLCTTDLHGFLRLACSSGHGLDGRRHFWLALAK</sequence>
<comment type="caution">
    <text evidence="8">The sequence shown here is derived from an EMBL/GenBank/DDBJ whole genome shotgun (WGS) entry which is preliminary data.</text>
</comment>
<name>A0ABS8RJ91_DATST</name>
<dbReference type="InterPro" id="IPR028055">
    <property type="entry name" value="YidC/Oxa/ALB_C"/>
</dbReference>
<evidence type="ECO:0000256" key="4">
    <source>
        <dbReference type="ARBA" id="ARBA00022989"/>
    </source>
</evidence>
<protein>
    <submittedName>
        <fullName evidence="8">Inner membrane protein ALBINO3, chloroplastic</fullName>
    </submittedName>
</protein>
<gene>
    <name evidence="8" type="primary">ALB3</name>
    <name evidence="8" type="ORF">HAX54_018841</name>
</gene>
<dbReference type="NCBIfam" id="TIGR03592">
    <property type="entry name" value="yidC_oxa1_cterm"/>
    <property type="match status" value="1"/>
</dbReference>